<reference evidence="3" key="1">
    <citation type="journal article" date="2019" name="Int. J. Syst. Evol. Microbiol.">
        <title>The Global Catalogue of Microorganisms (GCM) 10K type strain sequencing project: providing services to taxonomists for standard genome sequencing and annotation.</title>
        <authorList>
            <consortium name="The Broad Institute Genomics Platform"/>
            <consortium name="The Broad Institute Genome Sequencing Center for Infectious Disease"/>
            <person name="Wu L."/>
            <person name="Ma J."/>
        </authorList>
    </citation>
    <scope>NUCLEOTIDE SEQUENCE [LARGE SCALE GENOMIC DNA]</scope>
    <source>
        <strain evidence="3">JCM 17459</strain>
    </source>
</reference>
<feature type="transmembrane region" description="Helical" evidence="1">
    <location>
        <begin position="43"/>
        <end position="64"/>
    </location>
</feature>
<keyword evidence="3" id="KW-1185">Reference proteome</keyword>
<feature type="transmembrane region" description="Helical" evidence="1">
    <location>
        <begin position="12"/>
        <end position="31"/>
    </location>
</feature>
<protein>
    <recommendedName>
        <fullName evidence="4">PH domain-containing protein</fullName>
    </recommendedName>
</protein>
<evidence type="ECO:0000256" key="1">
    <source>
        <dbReference type="SAM" id="Phobius"/>
    </source>
</evidence>
<name>A0ABP6UMV8_9MICO</name>
<keyword evidence="1" id="KW-0472">Membrane</keyword>
<dbReference type="EMBL" id="BAABBA010000046">
    <property type="protein sequence ID" value="GAA3513591.1"/>
    <property type="molecule type" value="Genomic_DNA"/>
</dbReference>
<keyword evidence="1" id="KW-1133">Transmembrane helix</keyword>
<keyword evidence="1" id="KW-0812">Transmembrane</keyword>
<evidence type="ECO:0008006" key="4">
    <source>
        <dbReference type="Google" id="ProtNLM"/>
    </source>
</evidence>
<evidence type="ECO:0000313" key="3">
    <source>
        <dbReference type="Proteomes" id="UP001499841"/>
    </source>
</evidence>
<proteinExistence type="predicted"/>
<accession>A0ABP6UMV8</accession>
<organism evidence="2 3">
    <name type="scientific">Georgenia daeguensis</name>
    <dbReference type="NCBI Taxonomy" id="908355"/>
    <lineage>
        <taxon>Bacteria</taxon>
        <taxon>Bacillati</taxon>
        <taxon>Actinomycetota</taxon>
        <taxon>Actinomycetes</taxon>
        <taxon>Micrococcales</taxon>
        <taxon>Bogoriellaceae</taxon>
        <taxon>Georgenia</taxon>
    </lineage>
</organism>
<sequence>MTRGSVRTRGYQAFWTAVAVVTATAVVMGVVDPAPPVEPGWDPYAVWWLVGCLVVAVRSWFLGVQVTDDAVIVRNFYRTRRLSRADVVTVRVAQYDGLLIPLGSWYWATVRIGLSSSPDVVAYGLVGRRAVARRAATELRTLCGIEQPTPSRSHKG</sequence>
<gene>
    <name evidence="2" type="ORF">GCM10022262_41700</name>
</gene>
<comment type="caution">
    <text evidence="2">The sequence shown here is derived from an EMBL/GenBank/DDBJ whole genome shotgun (WGS) entry which is preliminary data.</text>
</comment>
<dbReference type="Proteomes" id="UP001499841">
    <property type="component" value="Unassembled WGS sequence"/>
</dbReference>
<evidence type="ECO:0000313" key="2">
    <source>
        <dbReference type="EMBL" id="GAA3513591.1"/>
    </source>
</evidence>